<dbReference type="GO" id="GO:0003677">
    <property type="term" value="F:DNA binding"/>
    <property type="evidence" value="ECO:0007669"/>
    <property type="project" value="UniProtKB-KW"/>
</dbReference>
<keyword evidence="3" id="KW-0238">DNA-binding</keyword>
<sequence>MDSDEMAEMTKKTIEKINELYPRSRRIRSGTTITYHDKNSPGYGWLLPGWVAEERRGKSGRVFRYYHDPRGKFYKTQKMVLDTFAEENGIIVLDS</sequence>
<evidence type="ECO:0000256" key="5">
    <source>
        <dbReference type="ARBA" id="ARBA00023242"/>
    </source>
</evidence>
<evidence type="ECO:0008006" key="8">
    <source>
        <dbReference type="Google" id="ProtNLM"/>
    </source>
</evidence>
<dbReference type="AlphaFoldDB" id="A0ABD1M1F6"/>
<evidence type="ECO:0000256" key="2">
    <source>
        <dbReference type="ARBA" id="ARBA00023015"/>
    </source>
</evidence>
<dbReference type="InterPro" id="IPR016177">
    <property type="entry name" value="DNA-bd_dom_sf"/>
</dbReference>
<keyword evidence="5" id="KW-0539">Nucleus</keyword>
<dbReference type="SUPFAM" id="SSF54171">
    <property type="entry name" value="DNA-binding domain"/>
    <property type="match status" value="1"/>
</dbReference>
<name>A0ABD1M1F6_9FABA</name>
<reference evidence="6 7" key="1">
    <citation type="submission" date="2024-08" db="EMBL/GenBank/DDBJ databases">
        <title>Insights into the chromosomal genome structure of Flemingia macrophylla.</title>
        <authorList>
            <person name="Ding Y."/>
            <person name="Zhao Y."/>
            <person name="Bi W."/>
            <person name="Wu M."/>
            <person name="Zhao G."/>
            <person name="Gong Y."/>
            <person name="Li W."/>
            <person name="Zhang P."/>
        </authorList>
    </citation>
    <scope>NUCLEOTIDE SEQUENCE [LARGE SCALE GENOMIC DNA]</scope>
    <source>
        <strain evidence="6">DYQJB</strain>
        <tissue evidence="6">Leaf</tissue>
    </source>
</reference>
<organism evidence="6 7">
    <name type="scientific">Flemingia macrophylla</name>
    <dbReference type="NCBI Taxonomy" id="520843"/>
    <lineage>
        <taxon>Eukaryota</taxon>
        <taxon>Viridiplantae</taxon>
        <taxon>Streptophyta</taxon>
        <taxon>Embryophyta</taxon>
        <taxon>Tracheophyta</taxon>
        <taxon>Spermatophyta</taxon>
        <taxon>Magnoliopsida</taxon>
        <taxon>eudicotyledons</taxon>
        <taxon>Gunneridae</taxon>
        <taxon>Pentapetalae</taxon>
        <taxon>rosids</taxon>
        <taxon>fabids</taxon>
        <taxon>Fabales</taxon>
        <taxon>Fabaceae</taxon>
        <taxon>Papilionoideae</taxon>
        <taxon>50 kb inversion clade</taxon>
        <taxon>NPAAA clade</taxon>
        <taxon>indigoferoid/millettioid clade</taxon>
        <taxon>Phaseoleae</taxon>
        <taxon>Flemingia</taxon>
    </lineage>
</organism>
<gene>
    <name evidence="6" type="ORF">Fmac_017137</name>
</gene>
<keyword evidence="4" id="KW-0804">Transcription</keyword>
<dbReference type="Proteomes" id="UP001603857">
    <property type="component" value="Unassembled WGS sequence"/>
</dbReference>
<comment type="caution">
    <text evidence="6">The sequence shown here is derived from an EMBL/GenBank/DDBJ whole genome shotgun (WGS) entry which is preliminary data.</text>
</comment>
<evidence type="ECO:0000256" key="4">
    <source>
        <dbReference type="ARBA" id="ARBA00023163"/>
    </source>
</evidence>
<accession>A0ABD1M1F6</accession>
<dbReference type="GO" id="GO:0005634">
    <property type="term" value="C:nucleus"/>
    <property type="evidence" value="ECO:0007669"/>
    <property type="project" value="UniProtKB-SubCell"/>
</dbReference>
<evidence type="ECO:0000313" key="7">
    <source>
        <dbReference type="Proteomes" id="UP001603857"/>
    </source>
</evidence>
<keyword evidence="7" id="KW-1185">Reference proteome</keyword>
<dbReference type="EMBL" id="JBGMDY010000006">
    <property type="protein sequence ID" value="KAL2329556.1"/>
    <property type="molecule type" value="Genomic_DNA"/>
</dbReference>
<protein>
    <recommendedName>
        <fullName evidence="8">MBD domain-containing protein</fullName>
    </recommendedName>
</protein>
<proteinExistence type="predicted"/>
<keyword evidence="2" id="KW-0805">Transcription regulation</keyword>
<evidence type="ECO:0000313" key="6">
    <source>
        <dbReference type="EMBL" id="KAL2329556.1"/>
    </source>
</evidence>
<comment type="subcellular location">
    <subcellularLocation>
        <location evidence="1">Nucleus</location>
    </subcellularLocation>
</comment>
<evidence type="ECO:0000256" key="1">
    <source>
        <dbReference type="ARBA" id="ARBA00004123"/>
    </source>
</evidence>
<evidence type="ECO:0000256" key="3">
    <source>
        <dbReference type="ARBA" id="ARBA00023125"/>
    </source>
</evidence>